<gene>
    <name evidence="1" type="ORF">C5E00_16695</name>
</gene>
<evidence type="ECO:0000313" key="2">
    <source>
        <dbReference type="Proteomes" id="UP000269665"/>
    </source>
</evidence>
<organism evidence="1 2">
    <name type="scientific">Pectobacterium parmentieri</name>
    <dbReference type="NCBI Taxonomy" id="1905730"/>
    <lineage>
        <taxon>Bacteria</taxon>
        <taxon>Pseudomonadati</taxon>
        <taxon>Pseudomonadota</taxon>
        <taxon>Gammaproteobacteria</taxon>
        <taxon>Enterobacterales</taxon>
        <taxon>Pectobacteriaceae</taxon>
        <taxon>Pectobacterium</taxon>
    </lineage>
</organism>
<dbReference type="KEGG" id="ppar:A8F97_19655"/>
<name>A0A8B3FDQ0_PECPM</name>
<dbReference type="EMBL" id="PSZG01000001">
    <property type="protein sequence ID" value="RKO78296.1"/>
    <property type="molecule type" value="Genomic_DNA"/>
</dbReference>
<accession>A0A8B3FDQ0</accession>
<dbReference type="AlphaFoldDB" id="A0A8B3FDQ0"/>
<sequence length="59" mass="6938">MAEWISDNVVYIRTNNKQMREVSFHTILMMKKSTEGKVKSILQNKIISTKNHINKFSIL</sequence>
<proteinExistence type="predicted"/>
<evidence type="ECO:0000313" key="1">
    <source>
        <dbReference type="EMBL" id="RKO78296.1"/>
    </source>
</evidence>
<protein>
    <submittedName>
        <fullName evidence="1">Uncharacterized protein</fullName>
    </submittedName>
</protein>
<dbReference type="Proteomes" id="UP000269665">
    <property type="component" value="Unassembled WGS sequence"/>
</dbReference>
<reference evidence="1 2" key="1">
    <citation type="journal article" date="2018" name="BMC Genomics">
        <title>High genomic variability in the plant pathogenic bacterium Pectobacterium parmentieri deciphered from de novo assembled complete genomes.</title>
        <authorList>
            <person name="Zoledowska S."/>
            <person name="Motyka-Pomagruk A."/>
            <person name="Sledz W."/>
            <person name="Mengoni A."/>
            <person name="Lojkowska E."/>
        </authorList>
    </citation>
    <scope>NUCLEOTIDE SEQUENCE [LARGE SCALE GENOMIC DNA]</scope>
    <source>
        <strain evidence="1 2">IFB5626</strain>
    </source>
</reference>
<comment type="caution">
    <text evidence="1">The sequence shown here is derived from an EMBL/GenBank/DDBJ whole genome shotgun (WGS) entry which is preliminary data.</text>
</comment>